<accession>A0A4R2RII2</accession>
<reference evidence="1 2" key="1">
    <citation type="submission" date="2019-03" db="EMBL/GenBank/DDBJ databases">
        <title>Genomic Encyclopedia of Type Strains, Phase IV (KMG-IV): sequencing the most valuable type-strain genomes for metagenomic binning, comparative biology and taxonomic classification.</title>
        <authorList>
            <person name="Goeker M."/>
        </authorList>
    </citation>
    <scope>NUCLEOTIDE SEQUENCE [LARGE SCALE GENOMIC DNA]</scope>
    <source>
        <strain evidence="1 2">DSM 11170</strain>
    </source>
</reference>
<dbReference type="AlphaFoldDB" id="A0A4R2RII2"/>
<proteinExistence type="predicted"/>
<name>A0A4R2RII2_9FIRM</name>
<evidence type="ECO:0000313" key="1">
    <source>
        <dbReference type="EMBL" id="TCP62518.1"/>
    </source>
</evidence>
<gene>
    <name evidence="1" type="ORF">EDD73_12116</name>
</gene>
<dbReference type="RefSeq" id="WP_131919823.1">
    <property type="nucleotide sequence ID" value="NZ_JAOQNU010000020.1"/>
</dbReference>
<dbReference type="Proteomes" id="UP000294813">
    <property type="component" value="Unassembled WGS sequence"/>
</dbReference>
<protein>
    <submittedName>
        <fullName evidence="1">Uncharacterized protein</fullName>
    </submittedName>
</protein>
<keyword evidence="2" id="KW-1185">Reference proteome</keyword>
<evidence type="ECO:0000313" key="2">
    <source>
        <dbReference type="Proteomes" id="UP000294813"/>
    </source>
</evidence>
<sequence>MARVAGGNQRGQVPGLTPGLDLSTAALQVRQSLTTDLPTSPKLNYFSLIVEGTSRPGIATVGSRLLVLPKDSNLPGVTAKVKTSTDGVNYTGWQEVALGEPVTVPYPGFFKLAHYGGGIRYKNTKKILDETINLCGEVVISQ</sequence>
<comment type="caution">
    <text evidence="1">The sequence shown here is derived from an EMBL/GenBank/DDBJ whole genome shotgun (WGS) entry which is preliminary data.</text>
</comment>
<organism evidence="1 2">
    <name type="scientific">Heliophilum fasciatum</name>
    <dbReference type="NCBI Taxonomy" id="35700"/>
    <lineage>
        <taxon>Bacteria</taxon>
        <taxon>Bacillati</taxon>
        <taxon>Bacillota</taxon>
        <taxon>Clostridia</taxon>
        <taxon>Eubacteriales</taxon>
        <taxon>Heliobacteriaceae</taxon>
        <taxon>Heliophilum</taxon>
    </lineage>
</organism>
<dbReference type="OrthoDB" id="2082059at2"/>
<dbReference type="EMBL" id="SLXT01000021">
    <property type="protein sequence ID" value="TCP62518.1"/>
    <property type="molecule type" value="Genomic_DNA"/>
</dbReference>